<feature type="repeat" description="WD" evidence="1">
    <location>
        <begin position="190"/>
        <end position="222"/>
    </location>
</feature>
<feature type="repeat" description="WD" evidence="1">
    <location>
        <begin position="421"/>
        <end position="452"/>
    </location>
</feature>
<evidence type="ECO:0000256" key="2">
    <source>
        <dbReference type="SAM" id="MobiDB-lite"/>
    </source>
</evidence>
<organism evidence="3 4">
    <name type="scientific">Glossina austeni</name>
    <name type="common">Savannah tsetse fly</name>
    <dbReference type="NCBI Taxonomy" id="7395"/>
    <lineage>
        <taxon>Eukaryota</taxon>
        <taxon>Metazoa</taxon>
        <taxon>Ecdysozoa</taxon>
        <taxon>Arthropoda</taxon>
        <taxon>Hexapoda</taxon>
        <taxon>Insecta</taxon>
        <taxon>Pterygota</taxon>
        <taxon>Neoptera</taxon>
        <taxon>Endopterygota</taxon>
        <taxon>Diptera</taxon>
        <taxon>Brachycera</taxon>
        <taxon>Muscomorpha</taxon>
        <taxon>Hippoboscoidea</taxon>
        <taxon>Glossinidae</taxon>
        <taxon>Glossina</taxon>
    </lineage>
</organism>
<proteinExistence type="predicted"/>
<dbReference type="AlphaFoldDB" id="A0A1A9UME2"/>
<dbReference type="EnsemblMetazoa" id="GAUT009311-RA">
    <property type="protein sequence ID" value="GAUT009311-PA"/>
    <property type="gene ID" value="GAUT009311"/>
</dbReference>
<dbReference type="PANTHER" id="PTHR22836">
    <property type="entry name" value="WD40 REPEAT PROTEIN"/>
    <property type="match status" value="1"/>
</dbReference>
<feature type="compositionally biased region" description="Polar residues" evidence="2">
    <location>
        <begin position="736"/>
        <end position="746"/>
    </location>
</feature>
<dbReference type="InterPro" id="IPR045245">
    <property type="entry name" value="Pfs2-like"/>
</dbReference>
<dbReference type="SMART" id="SM00320">
    <property type="entry name" value="WD40"/>
    <property type="match status" value="7"/>
</dbReference>
<dbReference type="InterPro" id="IPR036322">
    <property type="entry name" value="WD40_repeat_dom_sf"/>
</dbReference>
<reference evidence="3" key="1">
    <citation type="submission" date="2020-05" db="UniProtKB">
        <authorList>
            <consortium name="EnsemblMetazoa"/>
        </authorList>
    </citation>
    <scope>IDENTIFICATION</scope>
    <source>
        <strain evidence="3">TTRI</strain>
    </source>
</reference>
<sequence>MENNTKVKMDQPPPLLSAPSALATNISIPPPMSGSSHGSYYRPHYHHGHHGSNKSYFKPFNPGGFQRPYQMSQDDFDGKRLRKSVMRKTVDYNASIVKAIEARLWQRDHRDRFALQPESIYVPELLPPSAYLDNPSNAVTTRFVKTATNKMRCPIFTLAWTPEGRRLVTGASSGEFTLWNGLTFNFETILQAHDTSVRTMVWSHNDSWMVTGDHGGYVKYWQSNMNNVKMFQAHKEAIRGISFSPTDNKFVSCSDDGTLRIFDFLRCQEEKILRGHGADVKCVHWHPQKGLIVSGSKDNQQPIKLWDPKSGGALATLHAHKSTVMDLKWNDNGNWLVTASRDHLLKLFDLRNLKEETQVFRGHKKEASSVSWHPIHEGLFCSGGSDGAILFWNVGYVFVLNEGFCIRSYDPRTDKEIGGVETAHDSIVWTLAWHPLGHILCSGSNDHTIKFWTRNRPGDMMRDKYNLNTLPASLAALDDCEYDDAIIPGMGPEDKVEFTESLTADKGFIPGLDLDPSKMSSKESEKKVPYSKPIPRNFQAQWAGSRRPDDNYEDVMYAPRGEVRHDSSGLNPQQISENTIEGMLASGVLTTMDPQAIVGILVYGRFIRVHPDSRLMLAVRQGRDYLNKYIDAGKLEELRDVVPAPERSRSISPTLEIRESSPPSKKSRFEPRQHNPQAVFVKELLSLKKPFLPALLNLKTQLNQQQQQSLQSTEEMKNPTQMNFQNQVAMPGFQNPWVNNANNMSIGSGGGPWNGPNNGTNQSINQNGLVNQNGFNGNSNNNGGFNNLEGSDFNNDTCNSSNNNNNSSYSSNERNHNNNNNNRRNRRSGPRNDRNRGRNNRRF</sequence>
<feature type="repeat" description="WD" evidence="1">
    <location>
        <begin position="148"/>
        <end position="180"/>
    </location>
</feature>
<feature type="repeat" description="WD" evidence="1">
    <location>
        <begin position="231"/>
        <end position="263"/>
    </location>
</feature>
<dbReference type="Gene3D" id="2.130.10.10">
    <property type="entry name" value="YVTN repeat-like/Quinoprotein amine dehydrogenase"/>
    <property type="match status" value="3"/>
</dbReference>
<evidence type="ECO:0000256" key="1">
    <source>
        <dbReference type="PROSITE-ProRule" id="PRU00221"/>
    </source>
</evidence>
<feature type="compositionally biased region" description="Low complexity" evidence="2">
    <location>
        <begin position="771"/>
        <end position="787"/>
    </location>
</feature>
<dbReference type="Proteomes" id="UP000078200">
    <property type="component" value="Unassembled WGS sequence"/>
</dbReference>
<evidence type="ECO:0000313" key="4">
    <source>
        <dbReference type="Proteomes" id="UP000078200"/>
    </source>
</evidence>
<feature type="region of interest" description="Disordered" evidence="2">
    <location>
        <begin position="732"/>
        <end position="843"/>
    </location>
</feature>
<dbReference type="FunFam" id="2.130.10.10:FF:000085">
    <property type="entry name" value="WD repeat domain 33"/>
    <property type="match status" value="1"/>
</dbReference>
<feature type="region of interest" description="Disordered" evidence="2">
    <location>
        <begin position="644"/>
        <end position="674"/>
    </location>
</feature>
<dbReference type="FunFam" id="2.130.10.10:FF:000990">
    <property type="entry name" value="GG12984"/>
    <property type="match status" value="1"/>
</dbReference>
<dbReference type="PANTHER" id="PTHR22836:SF0">
    <property type="entry name" value="PRE-MRNA 3' END PROCESSING PROTEIN WDR33"/>
    <property type="match status" value="1"/>
</dbReference>
<dbReference type="PROSITE" id="PS50294">
    <property type="entry name" value="WD_REPEATS_REGION"/>
    <property type="match status" value="4"/>
</dbReference>
<feature type="repeat" description="WD" evidence="1">
    <location>
        <begin position="317"/>
        <end position="358"/>
    </location>
</feature>
<dbReference type="PROSITE" id="PS50082">
    <property type="entry name" value="WD_REPEATS_2"/>
    <property type="match status" value="7"/>
</dbReference>
<evidence type="ECO:0000313" key="3">
    <source>
        <dbReference type="EnsemblMetazoa" id="GAUT009311-PA"/>
    </source>
</evidence>
<dbReference type="InterPro" id="IPR001680">
    <property type="entry name" value="WD40_rpt"/>
</dbReference>
<name>A0A1A9UME2_GLOAU</name>
<dbReference type="Pfam" id="PF00400">
    <property type="entry name" value="WD40"/>
    <property type="match status" value="6"/>
</dbReference>
<keyword evidence="4" id="KW-1185">Reference proteome</keyword>
<dbReference type="STRING" id="7395.A0A1A9UME2"/>
<dbReference type="FunFam" id="2.130.10.10:FF:001116">
    <property type="entry name" value="GM10830"/>
    <property type="match status" value="1"/>
</dbReference>
<dbReference type="GO" id="GO:0031124">
    <property type="term" value="P:mRNA 3'-end processing"/>
    <property type="evidence" value="ECO:0007669"/>
    <property type="project" value="InterPro"/>
</dbReference>
<feature type="repeat" description="WD" evidence="1">
    <location>
        <begin position="273"/>
        <end position="299"/>
    </location>
</feature>
<dbReference type="CDD" id="cd00200">
    <property type="entry name" value="WD40"/>
    <property type="match status" value="1"/>
</dbReference>
<feature type="repeat" description="WD" evidence="1">
    <location>
        <begin position="360"/>
        <end position="394"/>
    </location>
</feature>
<dbReference type="VEuPathDB" id="VectorBase:GAUT009311"/>
<protein>
    <submittedName>
        <fullName evidence="3">Uncharacterized protein</fullName>
    </submittedName>
</protein>
<dbReference type="GO" id="GO:0005847">
    <property type="term" value="C:mRNA cleavage and polyadenylation specificity factor complex"/>
    <property type="evidence" value="ECO:0007669"/>
    <property type="project" value="TreeGrafter"/>
</dbReference>
<feature type="compositionally biased region" description="Low complexity" evidence="2">
    <location>
        <begin position="794"/>
        <end position="822"/>
    </location>
</feature>
<dbReference type="SUPFAM" id="SSF50978">
    <property type="entry name" value="WD40 repeat-like"/>
    <property type="match status" value="1"/>
</dbReference>
<keyword evidence="1" id="KW-0853">WD repeat</keyword>
<accession>A0A1A9UME2</accession>
<dbReference type="InterPro" id="IPR015943">
    <property type="entry name" value="WD40/YVTN_repeat-like_dom_sf"/>
</dbReference>